<protein>
    <submittedName>
        <fullName evidence="2">Uncharacterized protein</fullName>
    </submittedName>
</protein>
<dbReference type="AlphaFoldDB" id="A0A6P2R372"/>
<sequence length="69" mass="7452">MKEVNGGPWRRQRTHALPDIGSREEGGTTGSERPGSSPKWRCVVLLGVNDETNGREKPELRPATGGVLA</sequence>
<feature type="region of interest" description="Disordered" evidence="1">
    <location>
        <begin position="1"/>
        <end position="69"/>
    </location>
</feature>
<evidence type="ECO:0000256" key="1">
    <source>
        <dbReference type="SAM" id="MobiDB-lite"/>
    </source>
</evidence>
<evidence type="ECO:0000313" key="2">
    <source>
        <dbReference type="EMBL" id="VWC29376.1"/>
    </source>
</evidence>
<evidence type="ECO:0000313" key="3">
    <source>
        <dbReference type="Proteomes" id="UP000494170"/>
    </source>
</evidence>
<accession>A0A6P2R372</accession>
<dbReference type="Proteomes" id="UP000494170">
    <property type="component" value="Unassembled WGS sequence"/>
</dbReference>
<gene>
    <name evidence="2" type="ORF">BLA6863_06321</name>
</gene>
<name>A0A6P2R372_BURL3</name>
<organism evidence="2 3">
    <name type="scientific">Burkholderia lata (strain ATCC 17760 / DSM 23089 / LMG 22485 / NCIMB 9086 / R18194 / 383)</name>
    <dbReference type="NCBI Taxonomy" id="482957"/>
    <lineage>
        <taxon>Bacteria</taxon>
        <taxon>Pseudomonadati</taxon>
        <taxon>Pseudomonadota</taxon>
        <taxon>Betaproteobacteria</taxon>
        <taxon>Burkholderiales</taxon>
        <taxon>Burkholderiaceae</taxon>
        <taxon>Burkholderia</taxon>
        <taxon>Burkholderia cepacia complex</taxon>
    </lineage>
</organism>
<dbReference type="EMBL" id="CABVPY010000061">
    <property type="protein sequence ID" value="VWC29376.1"/>
    <property type="molecule type" value="Genomic_DNA"/>
</dbReference>
<reference evidence="2 3" key="1">
    <citation type="submission" date="2019-09" db="EMBL/GenBank/DDBJ databases">
        <authorList>
            <person name="Depoorter E."/>
        </authorList>
    </citation>
    <scope>NUCLEOTIDE SEQUENCE [LARGE SCALE GENOMIC DNA]</scope>
    <source>
        <strain evidence="2">LMG 6863</strain>
    </source>
</reference>
<proteinExistence type="predicted"/>